<protein>
    <submittedName>
        <fullName evidence="2">Uncharacterized protein</fullName>
    </submittedName>
</protein>
<dbReference type="AlphaFoldDB" id="A0AA44CF79"/>
<evidence type="ECO:0000256" key="1">
    <source>
        <dbReference type="SAM" id="Coils"/>
    </source>
</evidence>
<keyword evidence="1" id="KW-0175">Coiled coil</keyword>
<dbReference type="Proteomes" id="UP001155840">
    <property type="component" value="Unassembled WGS sequence"/>
</dbReference>
<proteinExistence type="predicted"/>
<accession>A0AA44CF79</accession>
<evidence type="ECO:0000313" key="2">
    <source>
        <dbReference type="EMBL" id="NHT78917.1"/>
    </source>
</evidence>
<reference evidence="2" key="1">
    <citation type="submission" date="2020-03" db="EMBL/GenBank/DDBJ databases">
        <title>Ferranicluibacter endophyticum gen. nov., sp. nov., a new genus isolated from Rubus ulmifolius Schott. stem.</title>
        <authorList>
            <person name="Roca-Couso R."/>
            <person name="Flores-Felix J.D."/>
            <person name="Igual J.M."/>
            <person name="Rivas R."/>
        </authorList>
    </citation>
    <scope>NUCLEOTIDE SEQUENCE</scope>
    <source>
        <strain evidence="2">CRRU44</strain>
    </source>
</reference>
<dbReference type="RefSeq" id="WP_167131045.1">
    <property type="nucleotide sequence ID" value="NZ_JAANCM010000023.1"/>
</dbReference>
<keyword evidence="3" id="KW-1185">Reference proteome</keyword>
<evidence type="ECO:0000313" key="3">
    <source>
        <dbReference type="Proteomes" id="UP001155840"/>
    </source>
</evidence>
<feature type="coiled-coil region" evidence="1">
    <location>
        <begin position="47"/>
        <end position="106"/>
    </location>
</feature>
<gene>
    <name evidence="2" type="ORF">G8E10_24775</name>
</gene>
<comment type="caution">
    <text evidence="2">The sequence shown here is derived from an EMBL/GenBank/DDBJ whole genome shotgun (WGS) entry which is preliminary data.</text>
</comment>
<sequence length="128" mass="14046">MSNNPASSAAMQLGGIFTALVGSMPLESTLAAPARHGYSQGDMNAVVNEANKRIRVLNDRVRRLKADGTKAVRALNDTVMAQAELIIELETRLRLTQETMEEMERSALPRPSPRFEIEAVAMAPVVRR</sequence>
<name>A0AA44CF79_9HYPH</name>
<organism evidence="2 3">
    <name type="scientific">Ferranicluibacter rubi</name>
    <dbReference type="NCBI Taxonomy" id="2715133"/>
    <lineage>
        <taxon>Bacteria</taxon>
        <taxon>Pseudomonadati</taxon>
        <taxon>Pseudomonadota</taxon>
        <taxon>Alphaproteobacteria</taxon>
        <taxon>Hyphomicrobiales</taxon>
        <taxon>Rhizobiaceae</taxon>
        <taxon>Ferranicluibacter</taxon>
    </lineage>
</organism>
<dbReference type="EMBL" id="JAANCM010000023">
    <property type="protein sequence ID" value="NHT78917.1"/>
    <property type="molecule type" value="Genomic_DNA"/>
</dbReference>